<name>A0A8S1MAH9_9CILI</name>
<dbReference type="Proteomes" id="UP000692954">
    <property type="component" value="Unassembled WGS sequence"/>
</dbReference>
<sequence>MARQEIDKEETVETQKNLSVEQTKAQFETKKITIQRKKLKNQLLRLIEFWIQFSLEQKIKKKHLVEVKSFSNPLLSVFEFVAFYFKFQIKQGGEIQMIKDETGMKKGEYFFSNTYPYVLSIFQFQNQKMKTFTSAYYNYSVGLNKIKENQQYLGIYT</sequence>
<protein>
    <submittedName>
        <fullName evidence="1">Uncharacterized protein</fullName>
    </submittedName>
</protein>
<reference evidence="1" key="1">
    <citation type="submission" date="2021-01" db="EMBL/GenBank/DDBJ databases">
        <authorList>
            <consortium name="Genoscope - CEA"/>
            <person name="William W."/>
        </authorList>
    </citation>
    <scope>NUCLEOTIDE SEQUENCE</scope>
</reference>
<evidence type="ECO:0000313" key="2">
    <source>
        <dbReference type="Proteomes" id="UP000692954"/>
    </source>
</evidence>
<dbReference type="AlphaFoldDB" id="A0A8S1MAH9"/>
<accession>A0A8S1MAH9</accession>
<gene>
    <name evidence="1" type="ORF">PSON_ATCC_30995.1.T0340001</name>
</gene>
<keyword evidence="2" id="KW-1185">Reference proteome</keyword>
<evidence type="ECO:0000313" key="1">
    <source>
        <dbReference type="EMBL" id="CAD8075752.1"/>
    </source>
</evidence>
<dbReference type="EMBL" id="CAJJDN010000034">
    <property type="protein sequence ID" value="CAD8075752.1"/>
    <property type="molecule type" value="Genomic_DNA"/>
</dbReference>
<comment type="caution">
    <text evidence="1">The sequence shown here is derived from an EMBL/GenBank/DDBJ whole genome shotgun (WGS) entry which is preliminary data.</text>
</comment>
<proteinExistence type="predicted"/>
<organism evidence="1 2">
    <name type="scientific">Paramecium sonneborni</name>
    <dbReference type="NCBI Taxonomy" id="65129"/>
    <lineage>
        <taxon>Eukaryota</taxon>
        <taxon>Sar</taxon>
        <taxon>Alveolata</taxon>
        <taxon>Ciliophora</taxon>
        <taxon>Intramacronucleata</taxon>
        <taxon>Oligohymenophorea</taxon>
        <taxon>Peniculida</taxon>
        <taxon>Parameciidae</taxon>
        <taxon>Paramecium</taxon>
    </lineage>
</organism>